<dbReference type="AlphaFoldDB" id="A0AAD3CP35"/>
<keyword evidence="2" id="KW-0732">Signal</keyword>
<dbReference type="Proteomes" id="UP001054902">
    <property type="component" value="Unassembled WGS sequence"/>
</dbReference>
<feature type="region of interest" description="Disordered" evidence="1">
    <location>
        <begin position="53"/>
        <end position="84"/>
    </location>
</feature>
<accession>A0AAD3CP35</accession>
<protein>
    <recommendedName>
        <fullName evidence="5">Methyltransferase domain-containing protein</fullName>
    </recommendedName>
</protein>
<dbReference type="InterPro" id="IPR019410">
    <property type="entry name" value="Methyltransf_16"/>
</dbReference>
<feature type="compositionally biased region" description="Basic residues" evidence="1">
    <location>
        <begin position="53"/>
        <end position="73"/>
    </location>
</feature>
<evidence type="ECO:0000313" key="3">
    <source>
        <dbReference type="EMBL" id="GFH49541.1"/>
    </source>
</evidence>
<dbReference type="Gene3D" id="3.40.50.150">
    <property type="entry name" value="Vaccinia Virus protein VP39"/>
    <property type="match status" value="1"/>
</dbReference>
<evidence type="ECO:0000256" key="2">
    <source>
        <dbReference type="SAM" id="SignalP"/>
    </source>
</evidence>
<feature type="chain" id="PRO_5042177914" description="Methyltransferase domain-containing protein" evidence="2">
    <location>
        <begin position="26"/>
        <end position="345"/>
    </location>
</feature>
<evidence type="ECO:0000256" key="1">
    <source>
        <dbReference type="SAM" id="MobiDB-lite"/>
    </source>
</evidence>
<proteinExistence type="predicted"/>
<dbReference type="CDD" id="cd02440">
    <property type="entry name" value="AdoMet_MTases"/>
    <property type="match status" value="1"/>
</dbReference>
<dbReference type="Pfam" id="PF10294">
    <property type="entry name" value="Methyltransf_16"/>
    <property type="match status" value="1"/>
</dbReference>
<dbReference type="SUPFAM" id="SSF53335">
    <property type="entry name" value="S-adenosyl-L-methionine-dependent methyltransferases"/>
    <property type="match status" value="1"/>
</dbReference>
<dbReference type="PANTHER" id="PTHR14614">
    <property type="entry name" value="HEPATOCELLULAR CARCINOMA-ASSOCIATED ANTIGEN"/>
    <property type="match status" value="1"/>
</dbReference>
<dbReference type="InterPro" id="IPR029063">
    <property type="entry name" value="SAM-dependent_MTases_sf"/>
</dbReference>
<keyword evidence="4" id="KW-1185">Reference proteome</keyword>
<feature type="signal peptide" evidence="2">
    <location>
        <begin position="1"/>
        <end position="25"/>
    </location>
</feature>
<evidence type="ECO:0008006" key="5">
    <source>
        <dbReference type="Google" id="ProtNLM"/>
    </source>
</evidence>
<comment type="caution">
    <text evidence="3">The sequence shown here is derived from an EMBL/GenBank/DDBJ whole genome shotgun (WGS) entry which is preliminary data.</text>
</comment>
<sequence length="345" mass="38608">MKNIAMRETIIFVSFLLSLLAQTAAFTIGIRVKQVACNFPQCTITTSSLRAKNTNKNKKRLGGPRGAGRRGKPKRDGEPIVEEEEDGLTIAEPKSVRKHMVKFERNDSLEPLTTCIVEINDQEWWENEDNKNPFGGKLWPSALAISEFFASLGSLKNYDLLEIGCGNGLVSIVSAQLGARVVASDISETVLKLTKIGWIETQKQMQKDQHEKSDSSQWGSLNIFPFDILAPRSLPLSKSSENRKIVTATAVMYEADLAAALAKRVFEACVRDAWVVIGDCPTGERDRGRSKFFETLDNLEEEKGVYFERKIIQSTVKSKEFKWAEKPVVLIHLNPPDDIDFDVKA</sequence>
<gene>
    <name evidence="3" type="ORF">CTEN210_06017</name>
</gene>
<organism evidence="3 4">
    <name type="scientific">Chaetoceros tenuissimus</name>
    <dbReference type="NCBI Taxonomy" id="426638"/>
    <lineage>
        <taxon>Eukaryota</taxon>
        <taxon>Sar</taxon>
        <taxon>Stramenopiles</taxon>
        <taxon>Ochrophyta</taxon>
        <taxon>Bacillariophyta</taxon>
        <taxon>Coscinodiscophyceae</taxon>
        <taxon>Chaetocerotophycidae</taxon>
        <taxon>Chaetocerotales</taxon>
        <taxon>Chaetocerotaceae</taxon>
        <taxon>Chaetoceros</taxon>
    </lineage>
</organism>
<reference evidence="3 4" key="1">
    <citation type="journal article" date="2021" name="Sci. Rep.">
        <title>The genome of the diatom Chaetoceros tenuissimus carries an ancient integrated fragment of an extant virus.</title>
        <authorList>
            <person name="Hongo Y."/>
            <person name="Kimura K."/>
            <person name="Takaki Y."/>
            <person name="Yoshida Y."/>
            <person name="Baba S."/>
            <person name="Kobayashi G."/>
            <person name="Nagasaki K."/>
            <person name="Hano T."/>
            <person name="Tomaru Y."/>
        </authorList>
    </citation>
    <scope>NUCLEOTIDE SEQUENCE [LARGE SCALE GENOMIC DNA]</scope>
    <source>
        <strain evidence="3 4">NIES-3715</strain>
    </source>
</reference>
<dbReference type="EMBL" id="BLLK01000038">
    <property type="protein sequence ID" value="GFH49541.1"/>
    <property type="molecule type" value="Genomic_DNA"/>
</dbReference>
<name>A0AAD3CP35_9STRA</name>
<evidence type="ECO:0000313" key="4">
    <source>
        <dbReference type="Proteomes" id="UP001054902"/>
    </source>
</evidence>